<gene>
    <name evidence="7" type="ORF">FGK64_21345</name>
</gene>
<feature type="transmembrane region" description="Helical" evidence="6">
    <location>
        <begin position="258"/>
        <end position="280"/>
    </location>
</feature>
<feature type="transmembrane region" description="Helical" evidence="6">
    <location>
        <begin position="38"/>
        <end position="68"/>
    </location>
</feature>
<proteinExistence type="predicted"/>
<comment type="subcellular location">
    <subcellularLocation>
        <location evidence="1">Cell membrane</location>
        <topology evidence="1">Multi-pass membrane protein</topology>
    </subcellularLocation>
</comment>
<evidence type="ECO:0000256" key="3">
    <source>
        <dbReference type="ARBA" id="ARBA00022692"/>
    </source>
</evidence>
<keyword evidence="8" id="KW-1185">Reference proteome</keyword>
<comment type="caution">
    <text evidence="7">The sequence shown here is derived from an EMBL/GenBank/DDBJ whole genome shotgun (WGS) entry which is preliminary data.</text>
</comment>
<evidence type="ECO:0000256" key="2">
    <source>
        <dbReference type="ARBA" id="ARBA00022475"/>
    </source>
</evidence>
<evidence type="ECO:0000256" key="6">
    <source>
        <dbReference type="SAM" id="Phobius"/>
    </source>
</evidence>
<keyword evidence="5 6" id="KW-0472">Membrane</keyword>
<feature type="transmembrane region" description="Helical" evidence="6">
    <location>
        <begin position="153"/>
        <end position="180"/>
    </location>
</feature>
<evidence type="ECO:0000256" key="4">
    <source>
        <dbReference type="ARBA" id="ARBA00022989"/>
    </source>
</evidence>
<evidence type="ECO:0000256" key="5">
    <source>
        <dbReference type="ARBA" id="ARBA00023136"/>
    </source>
</evidence>
<evidence type="ECO:0000313" key="7">
    <source>
        <dbReference type="EMBL" id="TMV07419.1"/>
    </source>
</evidence>
<reference evidence="7 8" key="1">
    <citation type="submission" date="2019-05" db="EMBL/GenBank/DDBJ databases">
        <title>Marivita sp. nov. isolated from sea sediment.</title>
        <authorList>
            <person name="Kim W."/>
        </authorList>
    </citation>
    <scope>NUCLEOTIDE SEQUENCE [LARGE SCALE GENOMIC DNA]</scope>
    <source>
        <strain evidence="7 8">CAU 1492</strain>
    </source>
</reference>
<dbReference type="Pfam" id="PF03631">
    <property type="entry name" value="Virul_fac_BrkB"/>
    <property type="match status" value="1"/>
</dbReference>
<name>A0ABY2WY21_9RHOB</name>
<evidence type="ECO:0000256" key="1">
    <source>
        <dbReference type="ARBA" id="ARBA00004651"/>
    </source>
</evidence>
<keyword evidence="3 6" id="KW-0812">Transmembrane</keyword>
<accession>A0ABY2WY21</accession>
<dbReference type="NCBIfam" id="TIGR00765">
    <property type="entry name" value="yihY_not_rbn"/>
    <property type="match status" value="1"/>
</dbReference>
<dbReference type="PIRSF" id="PIRSF035875">
    <property type="entry name" value="RNase_BN"/>
    <property type="match status" value="1"/>
</dbReference>
<dbReference type="Proteomes" id="UP001191082">
    <property type="component" value="Unassembled WGS sequence"/>
</dbReference>
<feature type="transmembrane region" description="Helical" evidence="6">
    <location>
        <begin position="192"/>
        <end position="212"/>
    </location>
</feature>
<dbReference type="PANTHER" id="PTHR30213">
    <property type="entry name" value="INNER MEMBRANE PROTEIN YHJD"/>
    <property type="match status" value="1"/>
</dbReference>
<keyword evidence="4 6" id="KW-1133">Transmembrane helix</keyword>
<evidence type="ECO:0000313" key="8">
    <source>
        <dbReference type="Proteomes" id="UP001191082"/>
    </source>
</evidence>
<dbReference type="PANTHER" id="PTHR30213:SF0">
    <property type="entry name" value="UPF0761 MEMBRANE PROTEIN YIHY"/>
    <property type="match status" value="1"/>
</dbReference>
<sequence>MMDSNDTGEMARTPRAIPIGGWKAIALRVWTEVGGDHISLIAAGVAFYGLLALFPAITALMALAGLVFDASQVTDQIGLVASIVPEAAAEIIIGQAAAITGSEDGGLGLTALIGFATAIWAASKGVGSLIEGINVAYDEAETRGFIRLTATRLGLTIFLVVGMVTGLGATIVLPSILQLLSFGVTTELLIGATRWVALFAMTAFGICVLYRVAPDRRAAQWSWLVPGAVLATILWVAASMGFAVYVQNFGSYQETFGAMAGVIILLMWLWISAYVILLGAELNAEAEAQTRVDSTVGKSMPLGERGAVKADQFLEK</sequence>
<feature type="transmembrane region" description="Helical" evidence="6">
    <location>
        <begin position="224"/>
        <end position="246"/>
    </location>
</feature>
<protein>
    <submittedName>
        <fullName evidence="7">YihY/virulence factor BrkB family protein</fullName>
    </submittedName>
</protein>
<organism evidence="7 8">
    <name type="scientific">Arenibacterium halophilum</name>
    <dbReference type="NCBI Taxonomy" id="2583821"/>
    <lineage>
        <taxon>Bacteria</taxon>
        <taxon>Pseudomonadati</taxon>
        <taxon>Pseudomonadota</taxon>
        <taxon>Alphaproteobacteria</taxon>
        <taxon>Rhodobacterales</taxon>
        <taxon>Paracoccaceae</taxon>
        <taxon>Arenibacterium</taxon>
    </lineage>
</organism>
<dbReference type="EMBL" id="VCPC01000008">
    <property type="protein sequence ID" value="TMV07419.1"/>
    <property type="molecule type" value="Genomic_DNA"/>
</dbReference>
<keyword evidence="2" id="KW-1003">Cell membrane</keyword>
<dbReference type="InterPro" id="IPR017039">
    <property type="entry name" value="Virul_fac_BrkB"/>
</dbReference>